<protein>
    <submittedName>
        <fullName evidence="1">Uncharacterized protein</fullName>
    </submittedName>
</protein>
<accession>A0ACD3AH91</accession>
<organism evidence="1 2">
    <name type="scientific">Pluteus cervinus</name>
    <dbReference type="NCBI Taxonomy" id="181527"/>
    <lineage>
        <taxon>Eukaryota</taxon>
        <taxon>Fungi</taxon>
        <taxon>Dikarya</taxon>
        <taxon>Basidiomycota</taxon>
        <taxon>Agaricomycotina</taxon>
        <taxon>Agaricomycetes</taxon>
        <taxon>Agaricomycetidae</taxon>
        <taxon>Agaricales</taxon>
        <taxon>Pluteineae</taxon>
        <taxon>Pluteaceae</taxon>
        <taxon>Pluteus</taxon>
    </lineage>
</organism>
<name>A0ACD3AH91_9AGAR</name>
<proteinExistence type="predicted"/>
<reference evidence="1 2" key="1">
    <citation type="journal article" date="2019" name="Nat. Ecol. Evol.">
        <title>Megaphylogeny resolves global patterns of mushroom evolution.</title>
        <authorList>
            <person name="Varga T."/>
            <person name="Krizsan K."/>
            <person name="Foldi C."/>
            <person name="Dima B."/>
            <person name="Sanchez-Garcia M."/>
            <person name="Sanchez-Ramirez S."/>
            <person name="Szollosi G.J."/>
            <person name="Szarkandi J.G."/>
            <person name="Papp V."/>
            <person name="Albert L."/>
            <person name="Andreopoulos W."/>
            <person name="Angelini C."/>
            <person name="Antonin V."/>
            <person name="Barry K.W."/>
            <person name="Bougher N.L."/>
            <person name="Buchanan P."/>
            <person name="Buyck B."/>
            <person name="Bense V."/>
            <person name="Catcheside P."/>
            <person name="Chovatia M."/>
            <person name="Cooper J."/>
            <person name="Damon W."/>
            <person name="Desjardin D."/>
            <person name="Finy P."/>
            <person name="Geml J."/>
            <person name="Haridas S."/>
            <person name="Hughes K."/>
            <person name="Justo A."/>
            <person name="Karasinski D."/>
            <person name="Kautmanova I."/>
            <person name="Kiss B."/>
            <person name="Kocsube S."/>
            <person name="Kotiranta H."/>
            <person name="LaButti K.M."/>
            <person name="Lechner B.E."/>
            <person name="Liimatainen K."/>
            <person name="Lipzen A."/>
            <person name="Lukacs Z."/>
            <person name="Mihaltcheva S."/>
            <person name="Morgado L.N."/>
            <person name="Niskanen T."/>
            <person name="Noordeloos M.E."/>
            <person name="Ohm R.A."/>
            <person name="Ortiz-Santana B."/>
            <person name="Ovrebo C."/>
            <person name="Racz N."/>
            <person name="Riley R."/>
            <person name="Savchenko A."/>
            <person name="Shiryaev A."/>
            <person name="Soop K."/>
            <person name="Spirin V."/>
            <person name="Szebenyi C."/>
            <person name="Tomsovsky M."/>
            <person name="Tulloss R.E."/>
            <person name="Uehling J."/>
            <person name="Grigoriev I.V."/>
            <person name="Vagvolgyi C."/>
            <person name="Papp T."/>
            <person name="Martin F.M."/>
            <person name="Miettinen O."/>
            <person name="Hibbett D.S."/>
            <person name="Nagy L.G."/>
        </authorList>
    </citation>
    <scope>NUCLEOTIDE SEQUENCE [LARGE SCALE GENOMIC DNA]</scope>
    <source>
        <strain evidence="1 2">NL-1719</strain>
    </source>
</reference>
<dbReference type="Proteomes" id="UP000308600">
    <property type="component" value="Unassembled WGS sequence"/>
</dbReference>
<gene>
    <name evidence="1" type="ORF">BDN72DRAFT_222762</name>
</gene>
<evidence type="ECO:0000313" key="1">
    <source>
        <dbReference type="EMBL" id="TFK64886.1"/>
    </source>
</evidence>
<sequence length="290" mass="31575">MNESGADRHQPIAELPEYDVLPLNLGAEDPEDMATPVIGDENRLARVNTSVVVRRRSWSPKRWRSYTKSFNMVKDVVDMDCGICFETAVLPCQTLCCGGLFCLEHIADWLHGPNSNGRCPTCQSPCTLSLSSLVLKTPGAGLSTSPPTSPTPRPRSDAQIQYAPTSPTPSTSSLTSDISNTSLSSSSSSNTSTSSHSTWASFSLAQPNNAEPIRQSCLPTSITVKPSLTPKPSMFFRPTTPHIAHPGLPLRSRQVVRVREEVLVPKDWGPIVAKLMSFVALMLVYYVLFS</sequence>
<dbReference type="EMBL" id="ML208457">
    <property type="protein sequence ID" value="TFK64886.1"/>
    <property type="molecule type" value="Genomic_DNA"/>
</dbReference>
<evidence type="ECO:0000313" key="2">
    <source>
        <dbReference type="Proteomes" id="UP000308600"/>
    </source>
</evidence>
<keyword evidence="2" id="KW-1185">Reference proteome</keyword>